<reference evidence="3" key="1">
    <citation type="submission" date="2020-11" db="EMBL/GenBank/DDBJ databases">
        <title>Whole-genome analyses of Nonomuraea sp. K274.</title>
        <authorList>
            <person name="Veyisoglu A."/>
        </authorList>
    </citation>
    <scope>NUCLEOTIDE SEQUENCE</scope>
    <source>
        <strain evidence="3">K274</strain>
    </source>
</reference>
<dbReference type="Proteomes" id="UP000605361">
    <property type="component" value="Unassembled WGS sequence"/>
</dbReference>
<dbReference type="InterPro" id="IPR025711">
    <property type="entry name" value="PepSY"/>
</dbReference>
<dbReference type="Pfam" id="PF03413">
    <property type="entry name" value="PepSY"/>
    <property type="match status" value="1"/>
</dbReference>
<sequence length="103" mass="11187">MNTRSKIITAGIGTLVVLAGGTTSALAAAPQTALTDATAINCTTAVKIAKKKAPGAHVTDTEREWEHGHRVCKVELRKGNWEYDVYVSLKNGKIVKFKRDYDD</sequence>
<keyword evidence="1" id="KW-0732">Signal</keyword>
<protein>
    <submittedName>
        <fullName evidence="3">PepSY domain-containing protein</fullName>
    </submittedName>
</protein>
<feature type="signal peptide" evidence="1">
    <location>
        <begin position="1"/>
        <end position="27"/>
    </location>
</feature>
<name>A0A931EWJ9_9ACTN</name>
<dbReference type="Gene3D" id="3.10.450.40">
    <property type="match status" value="1"/>
</dbReference>
<proteinExistence type="predicted"/>
<evidence type="ECO:0000313" key="3">
    <source>
        <dbReference type="EMBL" id="MBF8184537.1"/>
    </source>
</evidence>
<feature type="chain" id="PRO_5037603189" evidence="1">
    <location>
        <begin position="28"/>
        <end position="103"/>
    </location>
</feature>
<feature type="domain" description="PepSY" evidence="2">
    <location>
        <begin position="44"/>
        <end position="96"/>
    </location>
</feature>
<comment type="caution">
    <text evidence="3">The sequence shown here is derived from an EMBL/GenBank/DDBJ whole genome shotgun (WGS) entry which is preliminary data.</text>
</comment>
<dbReference type="EMBL" id="JADOGI010000003">
    <property type="protein sequence ID" value="MBF8184537.1"/>
    <property type="molecule type" value="Genomic_DNA"/>
</dbReference>
<evidence type="ECO:0000313" key="4">
    <source>
        <dbReference type="Proteomes" id="UP000605361"/>
    </source>
</evidence>
<dbReference type="RefSeq" id="WP_195893527.1">
    <property type="nucleotide sequence ID" value="NZ_JADOGI010000003.1"/>
</dbReference>
<keyword evidence="4" id="KW-1185">Reference proteome</keyword>
<gene>
    <name evidence="3" type="ORF">ITP53_02000</name>
</gene>
<organism evidence="3 4">
    <name type="scientific">Nonomuraea cypriaca</name>
    <dbReference type="NCBI Taxonomy" id="1187855"/>
    <lineage>
        <taxon>Bacteria</taxon>
        <taxon>Bacillati</taxon>
        <taxon>Actinomycetota</taxon>
        <taxon>Actinomycetes</taxon>
        <taxon>Streptosporangiales</taxon>
        <taxon>Streptosporangiaceae</taxon>
        <taxon>Nonomuraea</taxon>
    </lineage>
</organism>
<evidence type="ECO:0000259" key="2">
    <source>
        <dbReference type="Pfam" id="PF03413"/>
    </source>
</evidence>
<accession>A0A931EWJ9</accession>
<dbReference type="AlphaFoldDB" id="A0A931EWJ9"/>
<evidence type="ECO:0000256" key="1">
    <source>
        <dbReference type="SAM" id="SignalP"/>
    </source>
</evidence>